<dbReference type="InterPro" id="IPR052963">
    <property type="entry name" value="Pantetheine_PDE"/>
</dbReference>
<proteinExistence type="predicted"/>
<dbReference type="CDD" id="cd00838">
    <property type="entry name" value="MPP_superfamily"/>
    <property type="match status" value="1"/>
</dbReference>
<dbReference type="EMBL" id="KF264554">
    <property type="protein sequence ID" value="AGS49748.1"/>
    <property type="molecule type" value="Genomic_DNA"/>
</dbReference>
<dbReference type="AlphaFoldDB" id="S5TMZ0"/>
<sequence>MSSLFAVSDLHVGYAENRGLVDALMPESPSDWLIVAGDVAELFADVERTLRQLRDRFAMVIWVPGNHELWTLPKDPVRLRGEHRYRALVEMCRRIRVTTPEDEFPVWRGAGGPVTVVPLFQLYDYSWTAPGTTTREESLAYAQGTGVVCTDEAVLHPDPYPDRESWCRARLAESERRLAALDPELLTVLVSHWPLVRRPTEVLWYPEFAQWCGTDGTGDWHLRFRAVTCVYGHLHIPRTTEEDGVPFREVSLGYPREWRRRSAPPRLLTRVLP</sequence>
<dbReference type="GO" id="GO:0016787">
    <property type="term" value="F:hydrolase activity"/>
    <property type="evidence" value="ECO:0007669"/>
    <property type="project" value="InterPro"/>
</dbReference>
<dbReference type="PANTHER" id="PTHR36492:SF2">
    <property type="entry name" value="[ACYL-CARRIER-PROTEIN] PHOSPHODIESTERASE PPTH"/>
    <property type="match status" value="1"/>
</dbReference>
<dbReference type="SUPFAM" id="SSF56300">
    <property type="entry name" value="Metallo-dependent phosphatases"/>
    <property type="match status" value="1"/>
</dbReference>
<evidence type="ECO:0000259" key="1">
    <source>
        <dbReference type="Pfam" id="PF00149"/>
    </source>
</evidence>
<dbReference type="PANTHER" id="PTHR36492">
    <property type="match status" value="1"/>
</dbReference>
<protein>
    <submittedName>
        <fullName evidence="2">Putative SimX4-like protein</fullName>
    </submittedName>
</protein>
<evidence type="ECO:0000313" key="2">
    <source>
        <dbReference type="EMBL" id="AGS49748.1"/>
    </source>
</evidence>
<dbReference type="Gene3D" id="3.60.21.10">
    <property type="match status" value="1"/>
</dbReference>
<feature type="domain" description="Calcineurin-like phosphoesterase" evidence="1">
    <location>
        <begin position="6"/>
        <end position="237"/>
    </location>
</feature>
<organism evidence="2">
    <name type="scientific">uncultured bacterium esnapd15</name>
    <dbReference type="NCBI Taxonomy" id="1366595"/>
    <lineage>
        <taxon>Bacteria</taxon>
        <taxon>environmental samples</taxon>
    </lineage>
</organism>
<name>S5TMZ0_9BACT</name>
<accession>S5TMZ0</accession>
<dbReference type="Pfam" id="PF00149">
    <property type="entry name" value="Metallophos"/>
    <property type="match status" value="1"/>
</dbReference>
<dbReference type="InterPro" id="IPR029052">
    <property type="entry name" value="Metallo-depent_PP-like"/>
</dbReference>
<reference evidence="2" key="1">
    <citation type="journal article" date="2013" name="Proc. Natl. Acad. Sci. U.S.A.">
        <title>Mapping gene clusters within arrayed metagenomic libraries to expand the structural diversity of biomedically relevant natural products.</title>
        <authorList>
            <person name="Owen J.G."/>
            <person name="Reddy B.V."/>
            <person name="Ternei M.A."/>
            <person name="Charlop-Powers Z."/>
            <person name="Calle P.Y."/>
            <person name="Kim J.H."/>
            <person name="Brady S.F."/>
        </authorList>
    </citation>
    <scope>NUCLEOTIDE SEQUENCE</scope>
</reference>
<dbReference type="InterPro" id="IPR004843">
    <property type="entry name" value="Calcineurin-like_PHP"/>
</dbReference>